<organism evidence="3 4">
    <name type="scientific">Salibacterium salarium</name>
    <dbReference type="NCBI Taxonomy" id="284579"/>
    <lineage>
        <taxon>Bacteria</taxon>
        <taxon>Bacillati</taxon>
        <taxon>Bacillota</taxon>
        <taxon>Bacilli</taxon>
        <taxon>Bacillales</taxon>
        <taxon>Bacillaceae</taxon>
    </lineage>
</organism>
<proteinExistence type="predicted"/>
<evidence type="ECO:0000313" key="3">
    <source>
        <dbReference type="EMBL" id="RSL32470.1"/>
    </source>
</evidence>
<dbReference type="EMBL" id="RBVX01000014">
    <property type="protein sequence ID" value="RSL32470.1"/>
    <property type="molecule type" value="Genomic_DNA"/>
</dbReference>
<evidence type="ECO:0000256" key="1">
    <source>
        <dbReference type="SAM" id="Phobius"/>
    </source>
</evidence>
<sequence>MLKPIHRKVSLILIALAVFYLYLAFQLKNFGNSPIGTDTMPKALGFLLILLSILLFFTKDKETEEEKKKRHIPKDDVIKILGVLIITFGYIFFLERLGFILVSFLFIYSCSLFLGYQKHITNFIVSFVFPTVLYSVFTILLGINLPSGIIPF</sequence>
<feature type="transmembrane region" description="Helical" evidence="1">
    <location>
        <begin position="39"/>
        <end position="57"/>
    </location>
</feature>
<feature type="transmembrane region" description="Helical" evidence="1">
    <location>
        <begin position="9"/>
        <end position="27"/>
    </location>
</feature>
<evidence type="ECO:0000313" key="4">
    <source>
        <dbReference type="Proteomes" id="UP000275076"/>
    </source>
</evidence>
<feature type="transmembrane region" description="Helical" evidence="1">
    <location>
        <begin position="77"/>
        <end position="93"/>
    </location>
</feature>
<feature type="transmembrane region" description="Helical" evidence="1">
    <location>
        <begin position="99"/>
        <end position="116"/>
    </location>
</feature>
<dbReference type="AlphaFoldDB" id="A0A3R9P6T6"/>
<keyword evidence="1" id="KW-0812">Transmembrane</keyword>
<dbReference type="RefSeq" id="WP_125556684.1">
    <property type="nucleotide sequence ID" value="NZ_RBVX01000014.1"/>
</dbReference>
<evidence type="ECO:0000259" key="2">
    <source>
        <dbReference type="Pfam" id="PF07331"/>
    </source>
</evidence>
<keyword evidence="1" id="KW-0472">Membrane</keyword>
<reference evidence="3 4" key="1">
    <citation type="submission" date="2018-10" db="EMBL/GenBank/DDBJ databases">
        <title>Draft genome sequence of Bacillus salarius IM0101, isolated from a hypersaline soil in Inner Mongolia, China.</title>
        <authorList>
            <person name="Yamprayoonswat W."/>
            <person name="Boonvisut S."/>
            <person name="Jumpathong W."/>
            <person name="Sittihan S."/>
            <person name="Ruangsuj P."/>
            <person name="Wanthongcharoen S."/>
            <person name="Thongpramul N."/>
            <person name="Pimmason S."/>
            <person name="Yu B."/>
            <person name="Yasawong M."/>
        </authorList>
    </citation>
    <scope>NUCLEOTIDE SEQUENCE [LARGE SCALE GENOMIC DNA]</scope>
    <source>
        <strain evidence="3 4">IM0101</strain>
    </source>
</reference>
<dbReference type="Proteomes" id="UP000275076">
    <property type="component" value="Unassembled WGS sequence"/>
</dbReference>
<name>A0A3R9P6T6_9BACI</name>
<dbReference type="OrthoDB" id="2426743at2"/>
<feature type="domain" description="DUF1468" evidence="2">
    <location>
        <begin position="9"/>
        <end position="146"/>
    </location>
</feature>
<gene>
    <name evidence="3" type="ORF">D7Z54_15050</name>
</gene>
<comment type="caution">
    <text evidence="3">The sequence shown here is derived from an EMBL/GenBank/DDBJ whole genome shotgun (WGS) entry which is preliminary data.</text>
</comment>
<dbReference type="InterPro" id="IPR009936">
    <property type="entry name" value="DUF1468"/>
</dbReference>
<keyword evidence="4" id="KW-1185">Reference proteome</keyword>
<accession>A0A3R9P6T6</accession>
<keyword evidence="1" id="KW-1133">Transmembrane helix</keyword>
<protein>
    <submittedName>
        <fullName evidence="3">Tripartite tricarboxylate transporter TctB family protein</fullName>
    </submittedName>
</protein>
<feature type="transmembrane region" description="Helical" evidence="1">
    <location>
        <begin position="123"/>
        <end position="143"/>
    </location>
</feature>
<dbReference type="Pfam" id="PF07331">
    <property type="entry name" value="TctB"/>
    <property type="match status" value="1"/>
</dbReference>